<dbReference type="EMBL" id="JAEQNE010000007">
    <property type="protein sequence ID" value="MBL0394062.1"/>
    <property type="molecule type" value="Genomic_DNA"/>
</dbReference>
<sequence length="312" mass="33893">MLVPFARCRAEAASEALRGLALPNLQKLLRRLVLEGTDTGDPHSLSLPHERVLAQAHGLAPVDGLIPLAAVQAQQEGAGEGTEGWAWITPAHWRVGQDHIDMAHPQELQLDGDDSRALLAAMSPYFAEDGIALSFDAPLRWLARGEAFRTLPSASLDRVVGHRIEDAWMPGGSAGRPLRRLQQEMQMLLYTLPLNEERERGGLLPVNSFWISGTGALPPGHAPGTPPGLQVTPYLREMALQADWSGWAAAWHKIDEREGARLLSELERGVPVRVTLCGETGARTWTSEGAGSWRRVAGWFGSSTVAQLVEGL</sequence>
<comment type="caution">
    <text evidence="1">The sequence shown here is derived from an EMBL/GenBank/DDBJ whole genome shotgun (WGS) entry which is preliminary data.</text>
</comment>
<reference evidence="1 2" key="1">
    <citation type="journal article" date="2017" name="Int. J. Syst. Evol. Microbiol.">
        <title>Ramlibacter monticola sp. nov., isolated from forest soil.</title>
        <authorList>
            <person name="Chaudhary D.K."/>
            <person name="Kim J."/>
        </authorList>
    </citation>
    <scope>NUCLEOTIDE SEQUENCE [LARGE SCALE GENOMIC DNA]</scope>
    <source>
        <strain evidence="1 2">KACC 19175</strain>
    </source>
</reference>
<dbReference type="RefSeq" id="WP_201676732.1">
    <property type="nucleotide sequence ID" value="NZ_JAEQNE010000007.1"/>
</dbReference>
<evidence type="ECO:0000313" key="1">
    <source>
        <dbReference type="EMBL" id="MBL0394062.1"/>
    </source>
</evidence>
<dbReference type="AlphaFoldDB" id="A0A936Z487"/>
<protein>
    <recommendedName>
        <fullName evidence="3">Phosphoglycerate mutase</fullName>
    </recommendedName>
</protein>
<accession>A0A936Z487</accession>
<keyword evidence="2" id="KW-1185">Reference proteome</keyword>
<proteinExistence type="predicted"/>
<name>A0A936Z487_9BURK</name>
<gene>
    <name evidence="1" type="ORF">JJ685_23185</name>
</gene>
<organism evidence="1 2">
    <name type="scientific">Ramlibacter monticola</name>
    <dbReference type="NCBI Taxonomy" id="1926872"/>
    <lineage>
        <taxon>Bacteria</taxon>
        <taxon>Pseudomonadati</taxon>
        <taxon>Pseudomonadota</taxon>
        <taxon>Betaproteobacteria</taxon>
        <taxon>Burkholderiales</taxon>
        <taxon>Comamonadaceae</taxon>
        <taxon>Ramlibacter</taxon>
    </lineage>
</organism>
<evidence type="ECO:0000313" key="2">
    <source>
        <dbReference type="Proteomes" id="UP000599109"/>
    </source>
</evidence>
<dbReference type="Proteomes" id="UP000599109">
    <property type="component" value="Unassembled WGS sequence"/>
</dbReference>
<evidence type="ECO:0008006" key="3">
    <source>
        <dbReference type="Google" id="ProtNLM"/>
    </source>
</evidence>